<evidence type="ECO:0000256" key="4">
    <source>
        <dbReference type="ARBA" id="ARBA00022917"/>
    </source>
</evidence>
<evidence type="ECO:0000259" key="7">
    <source>
        <dbReference type="Pfam" id="PF00749"/>
    </source>
</evidence>
<evidence type="ECO:0000256" key="2">
    <source>
        <dbReference type="ARBA" id="ARBA00022741"/>
    </source>
</evidence>
<evidence type="ECO:0000313" key="9">
    <source>
        <dbReference type="Proteomes" id="UP000015105"/>
    </source>
</evidence>
<dbReference type="GO" id="GO:0005829">
    <property type="term" value="C:cytosol"/>
    <property type="evidence" value="ECO:0007669"/>
    <property type="project" value="TreeGrafter"/>
</dbReference>
<dbReference type="InterPro" id="IPR020058">
    <property type="entry name" value="Glu/Gln-tRNA-synth_Ib_cat-dom"/>
</dbReference>
<organism evidence="8 9">
    <name type="scientific">Aegilops tauschii subsp. strangulata</name>
    <name type="common">Goatgrass</name>
    <dbReference type="NCBI Taxonomy" id="200361"/>
    <lineage>
        <taxon>Eukaryota</taxon>
        <taxon>Viridiplantae</taxon>
        <taxon>Streptophyta</taxon>
        <taxon>Embryophyta</taxon>
        <taxon>Tracheophyta</taxon>
        <taxon>Spermatophyta</taxon>
        <taxon>Magnoliopsida</taxon>
        <taxon>Liliopsida</taxon>
        <taxon>Poales</taxon>
        <taxon>Poaceae</taxon>
        <taxon>BOP clade</taxon>
        <taxon>Pooideae</taxon>
        <taxon>Triticodae</taxon>
        <taxon>Triticeae</taxon>
        <taxon>Triticinae</taxon>
        <taxon>Aegilops</taxon>
    </lineage>
</organism>
<sequence>MRRGLIAEGAATLRMKQDMQNDTRNMYDLIAYRVKFTPHPHAGDKWCIYPSYDYAHCMVDSFENITHSLCTLEFDVRRPSYYWVLVALGLYQPYVWEYSRLNISHNIMSKRKVC</sequence>
<dbReference type="PANTHER" id="PTHR43097:SF4">
    <property type="entry name" value="GLUTAMINE--TRNA LIGASE"/>
    <property type="match status" value="1"/>
</dbReference>
<reference evidence="9" key="1">
    <citation type="journal article" date="2014" name="Science">
        <title>Ancient hybridizations among the ancestral genomes of bread wheat.</title>
        <authorList>
            <consortium name="International Wheat Genome Sequencing Consortium,"/>
            <person name="Marcussen T."/>
            <person name="Sandve S.R."/>
            <person name="Heier L."/>
            <person name="Spannagl M."/>
            <person name="Pfeifer M."/>
            <person name="Jakobsen K.S."/>
            <person name="Wulff B.B."/>
            <person name="Steuernagel B."/>
            <person name="Mayer K.F."/>
            <person name="Olsen O.A."/>
        </authorList>
    </citation>
    <scope>NUCLEOTIDE SEQUENCE [LARGE SCALE GENOMIC DNA]</scope>
    <source>
        <strain evidence="9">cv. AL8/78</strain>
    </source>
</reference>
<keyword evidence="9" id="KW-1185">Reference proteome</keyword>
<dbReference type="SUPFAM" id="SSF52374">
    <property type="entry name" value="Nucleotidylyl transferase"/>
    <property type="match status" value="1"/>
</dbReference>
<keyword evidence="1 6" id="KW-0436">Ligase</keyword>
<dbReference type="GO" id="GO:0006425">
    <property type="term" value="P:glutaminyl-tRNA aminoacylation"/>
    <property type="evidence" value="ECO:0007669"/>
    <property type="project" value="TreeGrafter"/>
</dbReference>
<comment type="similarity">
    <text evidence="6">Belongs to the class-I aminoacyl-tRNA synthetase family.</text>
</comment>
<dbReference type="PANTHER" id="PTHR43097">
    <property type="entry name" value="GLUTAMINE-TRNA LIGASE"/>
    <property type="match status" value="1"/>
</dbReference>
<accession>A0A453T1P3</accession>
<feature type="domain" description="Glutamyl/glutaminyl-tRNA synthetase class Ib catalytic" evidence="7">
    <location>
        <begin position="1"/>
        <end position="112"/>
    </location>
</feature>
<dbReference type="AlphaFoldDB" id="A0A453T1P3"/>
<dbReference type="Proteomes" id="UP000015105">
    <property type="component" value="Chromosome 7D"/>
</dbReference>
<name>A0A453T1P3_AEGTS</name>
<dbReference type="Gramene" id="AET7Gv21192700.17">
    <property type="protein sequence ID" value="AET7Gv21192700.17"/>
    <property type="gene ID" value="AET7Gv21192700"/>
</dbReference>
<dbReference type="InterPro" id="IPR014729">
    <property type="entry name" value="Rossmann-like_a/b/a_fold"/>
</dbReference>
<keyword evidence="5 6" id="KW-0030">Aminoacyl-tRNA synthetase</keyword>
<evidence type="ECO:0000256" key="1">
    <source>
        <dbReference type="ARBA" id="ARBA00022598"/>
    </source>
</evidence>
<reference evidence="8" key="4">
    <citation type="submission" date="2019-03" db="UniProtKB">
        <authorList>
            <consortium name="EnsemblPlants"/>
        </authorList>
    </citation>
    <scope>IDENTIFICATION</scope>
</reference>
<evidence type="ECO:0000313" key="8">
    <source>
        <dbReference type="EnsemblPlants" id="AET7Gv21192700.17"/>
    </source>
</evidence>
<dbReference type="InterPro" id="IPR050132">
    <property type="entry name" value="Gln/Glu-tRNA_Ligase"/>
</dbReference>
<evidence type="ECO:0000256" key="6">
    <source>
        <dbReference type="RuleBase" id="RU363037"/>
    </source>
</evidence>
<reference evidence="8" key="3">
    <citation type="journal article" date="2017" name="Nature">
        <title>Genome sequence of the progenitor of the wheat D genome Aegilops tauschii.</title>
        <authorList>
            <person name="Luo M.C."/>
            <person name="Gu Y.Q."/>
            <person name="Puiu D."/>
            <person name="Wang H."/>
            <person name="Twardziok S.O."/>
            <person name="Deal K.R."/>
            <person name="Huo N."/>
            <person name="Zhu T."/>
            <person name="Wang L."/>
            <person name="Wang Y."/>
            <person name="McGuire P.E."/>
            <person name="Liu S."/>
            <person name="Long H."/>
            <person name="Ramasamy R.K."/>
            <person name="Rodriguez J.C."/>
            <person name="Van S.L."/>
            <person name="Yuan L."/>
            <person name="Wang Z."/>
            <person name="Xia Z."/>
            <person name="Xiao L."/>
            <person name="Anderson O.D."/>
            <person name="Ouyang S."/>
            <person name="Liang Y."/>
            <person name="Zimin A.V."/>
            <person name="Pertea G."/>
            <person name="Qi P."/>
            <person name="Bennetzen J.L."/>
            <person name="Dai X."/>
            <person name="Dawson M.W."/>
            <person name="Muller H.G."/>
            <person name="Kugler K."/>
            <person name="Rivarola-Duarte L."/>
            <person name="Spannagl M."/>
            <person name="Mayer K.F.X."/>
            <person name="Lu F.H."/>
            <person name="Bevan M.W."/>
            <person name="Leroy P."/>
            <person name="Li P."/>
            <person name="You F.M."/>
            <person name="Sun Q."/>
            <person name="Liu Z."/>
            <person name="Lyons E."/>
            <person name="Wicker T."/>
            <person name="Salzberg S.L."/>
            <person name="Devos K.M."/>
            <person name="Dvorak J."/>
        </authorList>
    </citation>
    <scope>NUCLEOTIDE SEQUENCE [LARGE SCALE GENOMIC DNA]</scope>
    <source>
        <strain evidence="8">cv. AL8/78</strain>
    </source>
</reference>
<proteinExistence type="inferred from homology"/>
<evidence type="ECO:0000256" key="3">
    <source>
        <dbReference type="ARBA" id="ARBA00022840"/>
    </source>
</evidence>
<keyword evidence="4 6" id="KW-0648">Protein biosynthesis</keyword>
<dbReference type="GO" id="GO:0004819">
    <property type="term" value="F:glutamine-tRNA ligase activity"/>
    <property type="evidence" value="ECO:0007669"/>
    <property type="project" value="TreeGrafter"/>
</dbReference>
<keyword evidence="2 6" id="KW-0547">Nucleotide-binding</keyword>
<dbReference type="Pfam" id="PF00749">
    <property type="entry name" value="tRNA-synt_1c"/>
    <property type="match status" value="1"/>
</dbReference>
<dbReference type="EnsemblPlants" id="AET7Gv21192700.17">
    <property type="protein sequence ID" value="AET7Gv21192700.17"/>
    <property type="gene ID" value="AET7Gv21192700"/>
</dbReference>
<protein>
    <recommendedName>
        <fullName evidence="7">Glutamyl/glutaminyl-tRNA synthetase class Ib catalytic domain-containing protein</fullName>
    </recommendedName>
</protein>
<keyword evidence="3 6" id="KW-0067">ATP-binding</keyword>
<reference evidence="8" key="5">
    <citation type="journal article" date="2021" name="G3 (Bethesda)">
        <title>Aegilops tauschii genome assembly Aet v5.0 features greater sequence contiguity and improved annotation.</title>
        <authorList>
            <person name="Wang L."/>
            <person name="Zhu T."/>
            <person name="Rodriguez J.C."/>
            <person name="Deal K.R."/>
            <person name="Dubcovsky J."/>
            <person name="McGuire P.E."/>
            <person name="Lux T."/>
            <person name="Spannagl M."/>
            <person name="Mayer K.F.X."/>
            <person name="Baldrich P."/>
            <person name="Meyers B.C."/>
            <person name="Huo N."/>
            <person name="Gu Y.Q."/>
            <person name="Zhou H."/>
            <person name="Devos K.M."/>
            <person name="Bennetzen J.L."/>
            <person name="Unver T."/>
            <person name="Budak H."/>
            <person name="Gulick P.J."/>
            <person name="Galiba G."/>
            <person name="Kalapos B."/>
            <person name="Nelson D.R."/>
            <person name="Li P."/>
            <person name="You F.M."/>
            <person name="Luo M.C."/>
            <person name="Dvorak J."/>
        </authorList>
    </citation>
    <scope>NUCLEOTIDE SEQUENCE [LARGE SCALE GENOMIC DNA]</scope>
    <source>
        <strain evidence="8">cv. AL8/78</strain>
    </source>
</reference>
<evidence type="ECO:0000256" key="5">
    <source>
        <dbReference type="ARBA" id="ARBA00023146"/>
    </source>
</evidence>
<dbReference type="Gene3D" id="3.40.50.620">
    <property type="entry name" value="HUPs"/>
    <property type="match status" value="1"/>
</dbReference>
<dbReference type="GO" id="GO:0005524">
    <property type="term" value="F:ATP binding"/>
    <property type="evidence" value="ECO:0007669"/>
    <property type="project" value="UniProtKB-KW"/>
</dbReference>
<reference evidence="9" key="2">
    <citation type="journal article" date="2017" name="Nat. Plants">
        <title>The Aegilops tauschii genome reveals multiple impacts of transposons.</title>
        <authorList>
            <person name="Zhao G."/>
            <person name="Zou C."/>
            <person name="Li K."/>
            <person name="Wang K."/>
            <person name="Li T."/>
            <person name="Gao L."/>
            <person name="Zhang X."/>
            <person name="Wang H."/>
            <person name="Yang Z."/>
            <person name="Liu X."/>
            <person name="Jiang W."/>
            <person name="Mao L."/>
            <person name="Kong X."/>
            <person name="Jiao Y."/>
            <person name="Jia J."/>
        </authorList>
    </citation>
    <scope>NUCLEOTIDE SEQUENCE [LARGE SCALE GENOMIC DNA]</scope>
    <source>
        <strain evidence="9">cv. AL8/78</strain>
    </source>
</reference>